<evidence type="ECO:0000256" key="3">
    <source>
        <dbReference type="ARBA" id="ARBA00022618"/>
    </source>
</evidence>
<comment type="function">
    <text evidence="11">Plays a role in peptidoglycan recycling by cleaving the terminal beta-1,4-linked N-acetylglucosamine (GlcNAc) from peptide-linked peptidoglycan fragments, giving rise to free GlcNAc, anhydro-N-acetylmuramic acid and anhydro-N-acetylmuramic acid-linked peptides.</text>
</comment>
<evidence type="ECO:0000313" key="14">
    <source>
        <dbReference type="Proteomes" id="UP000006322"/>
    </source>
</evidence>
<evidence type="ECO:0000256" key="6">
    <source>
        <dbReference type="ARBA" id="ARBA00022984"/>
    </source>
</evidence>
<feature type="binding site" evidence="11">
    <location>
        <position position="62"/>
    </location>
    <ligand>
        <name>substrate</name>
    </ligand>
</feature>
<keyword evidence="7 11" id="KW-0326">Glycosidase</keyword>
<comment type="catalytic activity">
    <reaction evidence="1 11">
        <text>Hydrolysis of terminal non-reducing N-acetyl-D-hexosamine residues in N-acetyl-beta-D-hexosaminides.</text>
        <dbReference type="EC" id="3.2.1.52"/>
    </reaction>
</comment>
<dbReference type="GO" id="GO:0005975">
    <property type="term" value="P:carbohydrate metabolic process"/>
    <property type="evidence" value="ECO:0007669"/>
    <property type="project" value="InterPro"/>
</dbReference>
<comment type="similarity">
    <text evidence="11">Belongs to the glycosyl hydrolase 3 family. NagZ subfamily.</text>
</comment>
<feature type="site" description="Important for catalytic activity" evidence="11">
    <location>
        <position position="176"/>
    </location>
</feature>
<gene>
    <name evidence="11 13" type="primary">nagZ</name>
    <name evidence="13" type="ORF">GPLA_0423</name>
</gene>
<feature type="domain" description="Glycoside hydrolase family 3 N-terminal" evidence="12">
    <location>
        <begin position="14"/>
        <end position="299"/>
    </location>
</feature>
<feature type="binding site" evidence="11">
    <location>
        <position position="70"/>
    </location>
    <ligand>
        <name>substrate</name>
    </ligand>
</feature>
<reference evidence="14" key="1">
    <citation type="journal article" date="2014" name="Environ. Microbiol.">
        <title>Comparative genomics of the marine bacterial genus Glaciecola reveals the high degree of genomic diversity and genomic characteristic for cold adaptation.</title>
        <authorList>
            <person name="Qin Q.L."/>
            <person name="Xie B.B."/>
            <person name="Yu Y."/>
            <person name="Shu Y.L."/>
            <person name="Rong J.C."/>
            <person name="Zhang Y.J."/>
            <person name="Zhao D.L."/>
            <person name="Chen X.L."/>
            <person name="Zhang X.Y."/>
            <person name="Chen B."/>
            <person name="Zhou B.C."/>
            <person name="Zhang Y.Z."/>
        </authorList>
    </citation>
    <scope>NUCLEOTIDE SEQUENCE [LARGE SCALE GENOMIC DNA]</scope>
    <source>
        <strain evidence="14">LMG 21857</strain>
    </source>
</reference>
<dbReference type="NCBIfam" id="NF003740">
    <property type="entry name" value="PRK05337.1"/>
    <property type="match status" value="1"/>
</dbReference>
<dbReference type="PANTHER" id="PTHR30480:SF13">
    <property type="entry name" value="BETA-HEXOSAMINIDASE"/>
    <property type="match status" value="1"/>
</dbReference>
<evidence type="ECO:0000256" key="4">
    <source>
        <dbReference type="ARBA" id="ARBA00022801"/>
    </source>
</evidence>
<dbReference type="GO" id="GO:0009254">
    <property type="term" value="P:peptidoglycan turnover"/>
    <property type="evidence" value="ECO:0007669"/>
    <property type="project" value="UniProtKB-UniRule"/>
</dbReference>
<keyword evidence="4 11" id="KW-0378">Hydrolase</keyword>
<dbReference type="InterPro" id="IPR050226">
    <property type="entry name" value="NagZ_Beta-hexosaminidase"/>
</dbReference>
<keyword evidence="8 11" id="KW-0131">Cell cycle</keyword>
<dbReference type="GO" id="GO:0051301">
    <property type="term" value="P:cell division"/>
    <property type="evidence" value="ECO:0007669"/>
    <property type="project" value="UniProtKB-KW"/>
</dbReference>
<dbReference type="EC" id="3.2.1.52" evidence="11"/>
<evidence type="ECO:0000256" key="11">
    <source>
        <dbReference type="HAMAP-Rule" id="MF_00364"/>
    </source>
</evidence>
<feature type="binding site" evidence="11">
    <location>
        <position position="135"/>
    </location>
    <ligand>
        <name>substrate</name>
    </ligand>
</feature>
<dbReference type="GO" id="GO:0004563">
    <property type="term" value="F:beta-N-acetylhexosaminidase activity"/>
    <property type="evidence" value="ECO:0007669"/>
    <property type="project" value="UniProtKB-UniRule"/>
</dbReference>
<dbReference type="STRING" id="1129793.GPLA_0423"/>
<evidence type="ECO:0000256" key="9">
    <source>
        <dbReference type="ARBA" id="ARBA00023316"/>
    </source>
</evidence>
<dbReference type="InterPro" id="IPR036962">
    <property type="entry name" value="Glyco_hydro_3_N_sf"/>
</dbReference>
<organism evidence="13 14">
    <name type="scientific">Paraglaciecola polaris LMG 21857</name>
    <dbReference type="NCBI Taxonomy" id="1129793"/>
    <lineage>
        <taxon>Bacteria</taxon>
        <taxon>Pseudomonadati</taxon>
        <taxon>Pseudomonadota</taxon>
        <taxon>Gammaproteobacteria</taxon>
        <taxon>Alteromonadales</taxon>
        <taxon>Alteromonadaceae</taxon>
        <taxon>Paraglaciecola</taxon>
    </lineage>
</organism>
<evidence type="ECO:0000256" key="8">
    <source>
        <dbReference type="ARBA" id="ARBA00023306"/>
    </source>
</evidence>
<keyword evidence="6 11" id="KW-0573">Peptidoglycan synthesis</keyword>
<evidence type="ECO:0000256" key="5">
    <source>
        <dbReference type="ARBA" id="ARBA00022960"/>
    </source>
</evidence>
<keyword evidence="14" id="KW-1185">Reference proteome</keyword>
<dbReference type="UniPathway" id="UPA00544"/>
<dbReference type="EMBL" id="BAER01000017">
    <property type="protein sequence ID" value="GAC31341.1"/>
    <property type="molecule type" value="Genomic_DNA"/>
</dbReference>
<evidence type="ECO:0000256" key="7">
    <source>
        <dbReference type="ARBA" id="ARBA00023295"/>
    </source>
</evidence>
<accession>K6Z586</accession>
<dbReference type="InterPro" id="IPR017853">
    <property type="entry name" value="GH"/>
</dbReference>
<comment type="caution">
    <text evidence="13">The sequence shown here is derived from an EMBL/GenBank/DDBJ whole genome shotgun (WGS) entry which is preliminary data.</text>
</comment>
<evidence type="ECO:0000256" key="1">
    <source>
        <dbReference type="ARBA" id="ARBA00001231"/>
    </source>
</evidence>
<dbReference type="Gene3D" id="3.20.20.300">
    <property type="entry name" value="Glycoside hydrolase, family 3, N-terminal domain"/>
    <property type="match status" value="1"/>
</dbReference>
<evidence type="ECO:0000256" key="10">
    <source>
        <dbReference type="ARBA" id="ARBA00037880"/>
    </source>
</evidence>
<sequence length="336" mass="36922">MGPLMLDVAGCELTPDDKELLDHPLVGGVILFSRNYHDQKQLAELIGQIRLSARNNILIGVDHEGGRVQRFRQGFSAIPAMGDIFNRSAEVMTRAEQYCDTFGWLMAAECLAFDIDLSFAPVLDLNGVSDVIGDRSFHTQPEPLINLASHFITGMHRAGMKATGKHFPGHGNVKEDSHIAMPIDGRSLEQIAELDMYIFTQLHAKGLLDGIMPAHVVYPEVDDMPAGFSKVWLQTYLRKQMGFDGVIFSDDLSMQGAAFIGDFAARAKAALHAGCDMILVCNNPDAAAQVIDNLPSNMPTNTRLAKLAKAPCGDFNALKKTKEYTLAQRSLAEYYH</sequence>
<dbReference type="PANTHER" id="PTHR30480">
    <property type="entry name" value="BETA-HEXOSAMINIDASE-RELATED"/>
    <property type="match status" value="1"/>
</dbReference>
<comment type="pathway">
    <text evidence="10 11">Cell wall biogenesis; peptidoglycan recycling.</text>
</comment>
<proteinExistence type="inferred from homology"/>
<name>K6Z586_9ALTE</name>
<dbReference type="GO" id="GO:0008360">
    <property type="term" value="P:regulation of cell shape"/>
    <property type="evidence" value="ECO:0007669"/>
    <property type="project" value="UniProtKB-KW"/>
</dbReference>
<dbReference type="FunFam" id="3.20.20.300:FF:000001">
    <property type="entry name" value="Beta-hexosaminidase"/>
    <property type="match status" value="1"/>
</dbReference>
<feature type="active site" description="Nucleophile" evidence="11">
    <location>
        <position position="250"/>
    </location>
</feature>
<dbReference type="InterPro" id="IPR001764">
    <property type="entry name" value="Glyco_hydro_3_N"/>
</dbReference>
<evidence type="ECO:0000256" key="2">
    <source>
        <dbReference type="ARBA" id="ARBA00022490"/>
    </source>
</evidence>
<keyword evidence="2 11" id="KW-0963">Cytoplasm</keyword>
<keyword evidence="5 11" id="KW-0133">Cell shape</keyword>
<keyword evidence="3 11" id="KW-0132">Cell division</keyword>
<comment type="subcellular location">
    <subcellularLocation>
        <location evidence="11">Cytoplasm</location>
    </subcellularLocation>
</comment>
<evidence type="ECO:0000313" key="13">
    <source>
        <dbReference type="EMBL" id="GAC31341.1"/>
    </source>
</evidence>
<dbReference type="Pfam" id="PF00933">
    <property type="entry name" value="Glyco_hydro_3"/>
    <property type="match status" value="1"/>
</dbReference>
<dbReference type="HAMAP" id="MF_00364">
    <property type="entry name" value="NagZ"/>
    <property type="match status" value="1"/>
</dbReference>
<dbReference type="GO" id="GO:0005737">
    <property type="term" value="C:cytoplasm"/>
    <property type="evidence" value="ECO:0007669"/>
    <property type="project" value="UniProtKB-SubCell"/>
</dbReference>
<evidence type="ECO:0000259" key="12">
    <source>
        <dbReference type="Pfam" id="PF00933"/>
    </source>
</evidence>
<keyword evidence="9 11" id="KW-0961">Cell wall biogenesis/degradation</keyword>
<feature type="active site" description="Proton donor/acceptor" evidence="11">
    <location>
        <position position="178"/>
    </location>
</feature>
<dbReference type="AlphaFoldDB" id="K6Z586"/>
<dbReference type="GO" id="GO:0071555">
    <property type="term" value="P:cell wall organization"/>
    <property type="evidence" value="ECO:0007669"/>
    <property type="project" value="UniProtKB-KW"/>
</dbReference>
<dbReference type="Proteomes" id="UP000006322">
    <property type="component" value="Unassembled WGS sequence"/>
</dbReference>
<dbReference type="GO" id="GO:0009252">
    <property type="term" value="P:peptidoglycan biosynthetic process"/>
    <property type="evidence" value="ECO:0007669"/>
    <property type="project" value="UniProtKB-KW"/>
</dbReference>
<feature type="binding site" evidence="11">
    <location>
        <begin position="165"/>
        <end position="166"/>
    </location>
    <ligand>
        <name>substrate</name>
    </ligand>
</feature>
<dbReference type="SUPFAM" id="SSF51445">
    <property type="entry name" value="(Trans)glycosidases"/>
    <property type="match status" value="1"/>
</dbReference>
<protein>
    <recommendedName>
        <fullName evidence="11">Beta-hexosaminidase</fullName>
        <ecNumber evidence="11">3.2.1.52</ecNumber>
    </recommendedName>
    <alternativeName>
        <fullName evidence="11">Beta-N-acetylhexosaminidase</fullName>
    </alternativeName>
    <alternativeName>
        <fullName evidence="11">N-acetyl-beta-glucosaminidase</fullName>
    </alternativeName>
</protein>
<dbReference type="InterPro" id="IPR022956">
    <property type="entry name" value="Beta_hexosaminidase_bac"/>
</dbReference>